<organism evidence="2">
    <name type="scientific">viral metagenome</name>
    <dbReference type="NCBI Taxonomy" id="1070528"/>
    <lineage>
        <taxon>unclassified sequences</taxon>
        <taxon>metagenomes</taxon>
        <taxon>organismal metagenomes</taxon>
    </lineage>
</organism>
<feature type="region of interest" description="Disordered" evidence="1">
    <location>
        <begin position="295"/>
        <end position="328"/>
    </location>
</feature>
<feature type="compositionally biased region" description="Basic and acidic residues" evidence="1">
    <location>
        <begin position="12"/>
        <end position="28"/>
    </location>
</feature>
<name>A0A6C0EGA5_9ZZZZ</name>
<evidence type="ECO:0000313" key="2">
    <source>
        <dbReference type="EMBL" id="QHT27309.1"/>
    </source>
</evidence>
<feature type="compositionally biased region" description="Polar residues" evidence="1">
    <location>
        <begin position="49"/>
        <end position="82"/>
    </location>
</feature>
<feature type="compositionally biased region" description="Basic residues" evidence="1">
    <location>
        <begin position="1"/>
        <end position="11"/>
    </location>
</feature>
<dbReference type="EMBL" id="MN739821">
    <property type="protein sequence ID" value="QHT27309.1"/>
    <property type="molecule type" value="Genomic_DNA"/>
</dbReference>
<protein>
    <recommendedName>
        <fullName evidence="3">Cytidyltransferase-like domain-containing protein</fullName>
    </recommendedName>
</protein>
<dbReference type="SUPFAM" id="SSF52374">
    <property type="entry name" value="Nucleotidylyl transferase"/>
    <property type="match status" value="1"/>
</dbReference>
<sequence>MSQRSRSRSRSRSRDREKSASVKPEKFESIPLISNSPRSSSVRERRTTQRFQPESVSPRSTSNVRRTTTQHRSISHAPNSSMKMPLSASHNNKDDLKVLKASNASSIINEDETYKMVFTIGRMNPPTSGHMGLISELMVLARENNLDNIGIVLSSSEDNKNPLPCHRKTQYLLEMISNMSNMSNITPNIICKETGFPMSNIYDLLNISRVDNNSKMLLIIGEDRANAFNWLNNYFPNLEIRALPRPEGAMSATKIRGFVSDNNKNAFNEAYAGILQQGTIDDLYDEISLGLEKYAKPSTKKTKKSQKLGGRKRKSKSKKSKKRRTIRR</sequence>
<dbReference type="Gene3D" id="3.40.50.620">
    <property type="entry name" value="HUPs"/>
    <property type="match status" value="1"/>
</dbReference>
<proteinExistence type="predicted"/>
<accession>A0A6C0EGA5</accession>
<dbReference type="InterPro" id="IPR014729">
    <property type="entry name" value="Rossmann-like_a/b/a_fold"/>
</dbReference>
<dbReference type="AlphaFoldDB" id="A0A6C0EGA5"/>
<reference evidence="2" key="1">
    <citation type="journal article" date="2020" name="Nature">
        <title>Giant virus diversity and host interactions through global metagenomics.</title>
        <authorList>
            <person name="Schulz F."/>
            <person name="Roux S."/>
            <person name="Paez-Espino D."/>
            <person name="Jungbluth S."/>
            <person name="Walsh D.A."/>
            <person name="Denef V.J."/>
            <person name="McMahon K.D."/>
            <person name="Konstantinidis K.T."/>
            <person name="Eloe-Fadrosh E.A."/>
            <person name="Kyrpides N.C."/>
            <person name="Woyke T."/>
        </authorList>
    </citation>
    <scope>NUCLEOTIDE SEQUENCE</scope>
    <source>
        <strain evidence="2">GVMAG-M-3300023179-33</strain>
    </source>
</reference>
<feature type="region of interest" description="Disordered" evidence="1">
    <location>
        <begin position="1"/>
        <end position="89"/>
    </location>
</feature>
<evidence type="ECO:0000256" key="1">
    <source>
        <dbReference type="SAM" id="MobiDB-lite"/>
    </source>
</evidence>
<evidence type="ECO:0008006" key="3">
    <source>
        <dbReference type="Google" id="ProtNLM"/>
    </source>
</evidence>
<feature type="compositionally biased region" description="Basic residues" evidence="1">
    <location>
        <begin position="298"/>
        <end position="328"/>
    </location>
</feature>